<evidence type="ECO:0000256" key="7">
    <source>
        <dbReference type="SAM" id="Phobius"/>
    </source>
</evidence>
<evidence type="ECO:0000256" key="2">
    <source>
        <dbReference type="ARBA" id="ARBA00007742"/>
    </source>
</evidence>
<accession>A0A0M8N923</accession>
<evidence type="ECO:0000313" key="10">
    <source>
        <dbReference type="Proteomes" id="UP000053831"/>
    </source>
</evidence>
<dbReference type="InterPro" id="IPR001104">
    <property type="entry name" value="3-oxo-5_a-steroid_4-DH_C"/>
</dbReference>
<dbReference type="PANTHER" id="PTHR10556">
    <property type="entry name" value="3-OXO-5-ALPHA-STEROID 4-DEHYDROGENASE"/>
    <property type="match status" value="1"/>
</dbReference>
<dbReference type="AlphaFoldDB" id="A0A0M8N923"/>
<comment type="similarity">
    <text evidence="2">Belongs to the steroid 5-alpha reductase family.</text>
</comment>
<evidence type="ECO:0000259" key="8">
    <source>
        <dbReference type="Pfam" id="PF02544"/>
    </source>
</evidence>
<dbReference type="PROSITE" id="PS50244">
    <property type="entry name" value="S5A_REDUCTASE"/>
    <property type="match status" value="1"/>
</dbReference>
<feature type="compositionally biased region" description="Basic and acidic residues" evidence="6">
    <location>
        <begin position="189"/>
        <end position="209"/>
    </location>
</feature>
<feature type="transmembrane region" description="Helical" evidence="7">
    <location>
        <begin position="96"/>
        <end position="120"/>
    </location>
</feature>
<dbReference type="InterPro" id="IPR016636">
    <property type="entry name" value="3-oxo-5-alpha-steroid_4-DH"/>
</dbReference>
<gene>
    <name evidence="9" type="ORF">ESCO_003395</name>
</gene>
<evidence type="ECO:0000256" key="6">
    <source>
        <dbReference type="SAM" id="MobiDB-lite"/>
    </source>
</evidence>
<dbReference type="Proteomes" id="UP000053831">
    <property type="component" value="Unassembled WGS sequence"/>
</dbReference>
<evidence type="ECO:0000256" key="3">
    <source>
        <dbReference type="ARBA" id="ARBA00022692"/>
    </source>
</evidence>
<feature type="region of interest" description="Disordered" evidence="6">
    <location>
        <begin position="188"/>
        <end position="214"/>
    </location>
</feature>
<evidence type="ECO:0000256" key="1">
    <source>
        <dbReference type="ARBA" id="ARBA00004141"/>
    </source>
</evidence>
<evidence type="ECO:0000313" key="9">
    <source>
        <dbReference type="EMBL" id="KOS23254.1"/>
    </source>
</evidence>
<dbReference type="PIRSF" id="PIRSF015596">
    <property type="entry name" value="5_alpha-SR2"/>
    <property type="match status" value="1"/>
</dbReference>
<dbReference type="GO" id="GO:0016020">
    <property type="term" value="C:membrane"/>
    <property type="evidence" value="ECO:0007669"/>
    <property type="project" value="UniProtKB-SubCell"/>
</dbReference>
<keyword evidence="4 7" id="KW-1133">Transmembrane helix</keyword>
<sequence length="297" mass="32667">MSSCQWLTSYYPMGKTSTASILNIPGRIAWMTMELPGPLILVYAMHQLLARSEASGTGPSWAALPWQNKLLAGLFLLHYAHRAVLYPLLQPSIAPIHALVWSCAVLFQLLNATCLASWLVSYGPVTASDWGPSPSSASSSAAAAASSESFFLSLRFAAGLLLFFAGLAGNIFHDEELRRIRRRLGKHDKKNDEKNDEKNNDERNNDKKTQGSGGYEVPQASLFSVVLYPHYLCEWLEWLGFWVAAGTAVGGCVPARAFLQNEVVAMLPRAVRGRAWYVARFGEAKIGRRRAIIPGLL</sequence>
<comment type="caution">
    <text evidence="9">The sequence shown here is derived from an EMBL/GenBank/DDBJ whole genome shotgun (WGS) entry which is preliminary data.</text>
</comment>
<protein>
    <recommendedName>
        <fullName evidence="8">3-oxo-5-alpha-steroid 4-dehydrogenase C-terminal domain-containing protein</fullName>
    </recommendedName>
</protein>
<keyword evidence="3 7" id="KW-0812">Transmembrane</keyword>
<keyword evidence="10" id="KW-1185">Reference proteome</keyword>
<feature type="domain" description="3-oxo-5-alpha-steroid 4-dehydrogenase C-terminal" evidence="8">
    <location>
        <begin position="206"/>
        <end position="296"/>
    </location>
</feature>
<dbReference type="GO" id="GO:0003865">
    <property type="term" value="F:3-oxo-5-alpha-steroid 4-dehydrogenase activity"/>
    <property type="evidence" value="ECO:0007669"/>
    <property type="project" value="InterPro"/>
</dbReference>
<dbReference type="EMBL" id="LGSR01000002">
    <property type="protein sequence ID" value="KOS23254.1"/>
    <property type="molecule type" value="Genomic_DNA"/>
</dbReference>
<evidence type="ECO:0000256" key="4">
    <source>
        <dbReference type="ARBA" id="ARBA00022989"/>
    </source>
</evidence>
<reference evidence="9 10" key="1">
    <citation type="submission" date="2015-07" db="EMBL/GenBank/DDBJ databases">
        <title>The genome of the fungus Escovopsis weberi, a specialized disease agent of ant agriculture.</title>
        <authorList>
            <person name="de Man T.J."/>
            <person name="Stajich J.E."/>
            <person name="Kubicek C.P."/>
            <person name="Chenthamara K."/>
            <person name="Atanasova L."/>
            <person name="Druzhinina I.S."/>
            <person name="Birnbaum S."/>
            <person name="Barribeau S.M."/>
            <person name="Teiling C."/>
            <person name="Suen G."/>
            <person name="Currie C."/>
            <person name="Gerardo N.M."/>
        </authorList>
    </citation>
    <scope>NUCLEOTIDE SEQUENCE [LARGE SCALE GENOMIC DNA]</scope>
</reference>
<organism evidence="9 10">
    <name type="scientific">Escovopsis weberi</name>
    <dbReference type="NCBI Taxonomy" id="150374"/>
    <lineage>
        <taxon>Eukaryota</taxon>
        <taxon>Fungi</taxon>
        <taxon>Dikarya</taxon>
        <taxon>Ascomycota</taxon>
        <taxon>Pezizomycotina</taxon>
        <taxon>Sordariomycetes</taxon>
        <taxon>Hypocreomycetidae</taxon>
        <taxon>Hypocreales</taxon>
        <taxon>Hypocreaceae</taxon>
        <taxon>Escovopsis</taxon>
    </lineage>
</organism>
<dbReference type="OrthoDB" id="5788137at2759"/>
<dbReference type="PANTHER" id="PTHR10556:SF43">
    <property type="entry name" value="STEROID 5-ALPHA-REDUCTASE DET2"/>
    <property type="match status" value="1"/>
</dbReference>
<comment type="subcellular location">
    <subcellularLocation>
        <location evidence="1">Membrane</location>
        <topology evidence="1">Multi-pass membrane protein</topology>
    </subcellularLocation>
</comment>
<proteinExistence type="inferred from homology"/>
<dbReference type="Pfam" id="PF02544">
    <property type="entry name" value="Steroid_dh"/>
    <property type="match status" value="1"/>
</dbReference>
<name>A0A0M8N923_ESCWE</name>
<dbReference type="InterPro" id="IPR039357">
    <property type="entry name" value="SRD5A/TECR"/>
</dbReference>
<feature type="transmembrane region" description="Helical" evidence="7">
    <location>
        <begin position="150"/>
        <end position="172"/>
    </location>
</feature>
<keyword evidence="5 7" id="KW-0472">Membrane</keyword>
<dbReference type="STRING" id="150374.A0A0M8N923"/>
<dbReference type="GO" id="GO:0008202">
    <property type="term" value="P:steroid metabolic process"/>
    <property type="evidence" value="ECO:0007669"/>
    <property type="project" value="InterPro"/>
</dbReference>
<evidence type="ECO:0000256" key="5">
    <source>
        <dbReference type="ARBA" id="ARBA00023136"/>
    </source>
</evidence>